<reference evidence="1 2" key="1">
    <citation type="submission" date="2020-07" db="EMBL/GenBank/DDBJ databases">
        <title>The yeast mating-type switching endonuclease HO is a domesticated member of an unorthodox homing genetic element family.</title>
        <authorList>
            <person name="Coughlan A.Y."/>
            <person name="Lombardi L."/>
            <person name="Braun-Galleani S."/>
            <person name="Martos A.R."/>
            <person name="Galeote V."/>
            <person name="Bigey F."/>
            <person name="Dequin S."/>
            <person name="Byrne K.P."/>
            <person name="Wolfe K.H."/>
        </authorList>
    </citation>
    <scope>NUCLEOTIDE SEQUENCE [LARGE SCALE GENOMIC DNA]</scope>
    <source>
        <strain evidence="1 2">NRRL Y-6702</strain>
    </source>
</reference>
<accession>A0A7H9B8A7</accession>
<protein>
    <submittedName>
        <fullName evidence="1">Uncharacterized protein</fullName>
    </submittedName>
</protein>
<dbReference type="GeneID" id="59238545"/>
<sequence length="151" mass="17043">MPLVPAVFHCSVVSDYPELSNQHDFHKHRAQAIASQNLLPLWDIWCETSAHRPKLSKNTINPKWRHLSKRKSGGYPALDRLRGQSGCAKGPQSHSDAISGSISGSGSGYIKERVRWAHVVSPSWNLLLFDSCNIHKVYKCRCQCLLFFIEC</sequence>
<dbReference type="EMBL" id="CP058611">
    <property type="protein sequence ID" value="QLG74743.1"/>
    <property type="molecule type" value="Genomic_DNA"/>
</dbReference>
<organism evidence="1 2">
    <name type="scientific">Zygotorulaspora mrakii</name>
    <name type="common">Zygosaccharomyces mrakii</name>
    <dbReference type="NCBI Taxonomy" id="42260"/>
    <lineage>
        <taxon>Eukaryota</taxon>
        <taxon>Fungi</taxon>
        <taxon>Dikarya</taxon>
        <taxon>Ascomycota</taxon>
        <taxon>Saccharomycotina</taxon>
        <taxon>Saccharomycetes</taxon>
        <taxon>Saccharomycetales</taxon>
        <taxon>Saccharomycetaceae</taxon>
        <taxon>Zygotorulaspora</taxon>
    </lineage>
</organism>
<evidence type="ECO:0000313" key="1">
    <source>
        <dbReference type="EMBL" id="QLG74743.1"/>
    </source>
</evidence>
<dbReference type="RefSeq" id="XP_037146468.1">
    <property type="nucleotide sequence ID" value="XM_037290573.1"/>
</dbReference>
<name>A0A7H9B8A7_ZYGMR</name>
<evidence type="ECO:0000313" key="2">
    <source>
        <dbReference type="Proteomes" id="UP000509704"/>
    </source>
</evidence>
<gene>
    <name evidence="1" type="ORF">HG535_0H00680</name>
</gene>
<dbReference type="Proteomes" id="UP000509704">
    <property type="component" value="Chromosome 8"/>
</dbReference>
<dbReference type="AlphaFoldDB" id="A0A7H9B8A7"/>
<proteinExistence type="predicted"/>
<dbReference type="KEGG" id="zmk:HG535_0H00680"/>
<keyword evidence="2" id="KW-1185">Reference proteome</keyword>